<dbReference type="InterPro" id="IPR029062">
    <property type="entry name" value="Class_I_gatase-like"/>
</dbReference>
<dbReference type="InterPro" id="IPR024163">
    <property type="entry name" value="Aerotolerance_reg_N"/>
</dbReference>
<keyword evidence="1" id="KW-0812">Transmembrane</keyword>
<feature type="transmembrane region" description="Helical" evidence="1">
    <location>
        <begin position="615"/>
        <end position="635"/>
    </location>
</feature>
<dbReference type="SUPFAM" id="SSF53300">
    <property type="entry name" value="vWA-like"/>
    <property type="match status" value="1"/>
</dbReference>
<evidence type="ECO:0000256" key="1">
    <source>
        <dbReference type="SAM" id="Phobius"/>
    </source>
</evidence>
<dbReference type="NCBIfam" id="TIGR02226">
    <property type="entry name" value="two_anch"/>
    <property type="match status" value="1"/>
</dbReference>
<dbReference type="EMBL" id="QOVI01000002">
    <property type="protein sequence ID" value="RXG16867.1"/>
    <property type="molecule type" value="Genomic_DNA"/>
</dbReference>
<dbReference type="InterPro" id="IPR036465">
    <property type="entry name" value="vWFA_dom_sf"/>
</dbReference>
<protein>
    <submittedName>
        <fullName evidence="3">Putative membrane protein (TIGR02226 family)</fullName>
    </submittedName>
</protein>
<keyword evidence="4" id="KW-1185">Reference proteome</keyword>
<dbReference type="AlphaFoldDB" id="A0A4Q0NX77"/>
<keyword evidence="1" id="KW-1133">Transmembrane helix</keyword>
<comment type="caution">
    <text evidence="3">The sequence shown here is derived from an EMBL/GenBank/DDBJ whole genome shotgun (WGS) entry which is preliminary data.</text>
</comment>
<proteinExistence type="predicted"/>
<sequence length="639" mass="72463">MQFKNPEILYALFLLLIPILIHLFQLRRFKKTPFSNVAFLEKIIQNTRKSSSLKKWLVLCTRILALGFLILAFAQPFFPASRRAVKPRETVIFIDNSFSMQATGKKGNLLTEAKQDLLTNLPQDERLTLATWDNVIKDFDPATDRNLLLDLDFTAKTTNAKSLLLRLNTYFSNDQTTAKQLILISDFQDAGLRQALDTNQVSQHRVVLQSTTLENYALDSLRLERTGERYNLKVLLRSSFPTQAELPVSLFDKEKLIAKASVQFKERDTASVNFQLDADQAIAGNLSIVDPDLRFDNDFYFSINKTNPLKVLAISNADDDFLKRLYKSEEYQFTSVSENQLDYGMLSEQNLIILNETQKVPAALANLLKTHAQQGGSLILIPAIDVHSSTYTNLLNTFGFTAFSEKSDLPQRITDINYDHPLYENVFNGRSSNLQSHVIQTYFPLETTNSILSLENGAPFLAENNNLYIFTGGLNITNSNFINGQLIVPTFDKIARAALSLPQTYYTLGTQNNFDINTAIPEDAVVVLEKDNQQFIPLQKKQGNKISISAEEGIERAGLYALKYKNDTLATVAYNYNRNESKLQEVILEPIKGVSQNSNIPDLLNTLEQETNLNFLYKWFVIFALLAFALEMLILKKFK</sequence>
<reference evidence="3 4" key="1">
    <citation type="submission" date="2018-07" db="EMBL/GenBank/DDBJ databases">
        <title>Leeuwenhoekiella genomics.</title>
        <authorList>
            <person name="Tahon G."/>
            <person name="Willems A."/>
        </authorList>
    </citation>
    <scope>NUCLEOTIDE SEQUENCE [LARGE SCALE GENOMIC DNA]</scope>
    <source>
        <strain evidence="3 4">R-50232</strain>
    </source>
</reference>
<dbReference type="PANTHER" id="PTHR37464:SF1">
    <property type="entry name" value="BLL2463 PROTEIN"/>
    <property type="match status" value="1"/>
</dbReference>
<gene>
    <name evidence="3" type="ORF">DSM04_102449</name>
</gene>
<keyword evidence="1" id="KW-0472">Membrane</keyword>
<feature type="domain" description="Aerotolerance regulator N-terminal" evidence="2">
    <location>
        <begin position="1"/>
        <end position="76"/>
    </location>
</feature>
<evidence type="ECO:0000313" key="3">
    <source>
        <dbReference type="EMBL" id="RXG16867.1"/>
    </source>
</evidence>
<dbReference type="Proteomes" id="UP000289821">
    <property type="component" value="Unassembled WGS sequence"/>
</dbReference>
<feature type="transmembrane region" description="Helical" evidence="1">
    <location>
        <begin position="6"/>
        <end position="24"/>
    </location>
</feature>
<organism evidence="3 4">
    <name type="scientific">Leeuwenhoekiella aestuarii</name>
    <dbReference type="NCBI Taxonomy" id="2249426"/>
    <lineage>
        <taxon>Bacteria</taxon>
        <taxon>Pseudomonadati</taxon>
        <taxon>Bacteroidota</taxon>
        <taxon>Flavobacteriia</taxon>
        <taxon>Flavobacteriales</taxon>
        <taxon>Flavobacteriaceae</taxon>
        <taxon>Leeuwenhoekiella</taxon>
    </lineage>
</organism>
<dbReference type="Pfam" id="PF07584">
    <property type="entry name" value="BatA"/>
    <property type="match status" value="1"/>
</dbReference>
<name>A0A4Q0NX77_9FLAO</name>
<dbReference type="PANTHER" id="PTHR37464">
    <property type="entry name" value="BLL2463 PROTEIN"/>
    <property type="match status" value="1"/>
</dbReference>
<accession>A0A4Q0NX77</accession>
<evidence type="ECO:0000313" key="4">
    <source>
        <dbReference type="Proteomes" id="UP000289821"/>
    </source>
</evidence>
<evidence type="ECO:0000259" key="2">
    <source>
        <dbReference type="Pfam" id="PF07584"/>
    </source>
</evidence>
<dbReference type="InterPro" id="IPR011933">
    <property type="entry name" value="Double_TM_dom"/>
</dbReference>
<dbReference type="SUPFAM" id="SSF52317">
    <property type="entry name" value="Class I glutamine amidotransferase-like"/>
    <property type="match status" value="1"/>
</dbReference>
<feature type="transmembrane region" description="Helical" evidence="1">
    <location>
        <begin position="56"/>
        <end position="78"/>
    </location>
</feature>
<dbReference type="RefSeq" id="WP_161567067.1">
    <property type="nucleotide sequence ID" value="NZ_QOVI01000002.1"/>
</dbReference>